<dbReference type="EMBL" id="FOOK01000011">
    <property type="protein sequence ID" value="SFF98804.1"/>
    <property type="molecule type" value="Genomic_DNA"/>
</dbReference>
<dbReference type="AlphaFoldDB" id="A0A1I2N4N5"/>
<gene>
    <name evidence="6" type="ORF">SAMN04488025_11152</name>
</gene>
<dbReference type="STRING" id="201973.SAMN04488025_11152"/>
<name>A0A1I2N4N5_9BACL</name>
<keyword evidence="7" id="KW-1185">Reference proteome</keyword>
<evidence type="ECO:0000256" key="3">
    <source>
        <dbReference type="ARBA" id="ARBA00022741"/>
    </source>
</evidence>
<dbReference type="CDD" id="cd03230">
    <property type="entry name" value="ABC_DR_subfamily_A"/>
    <property type="match status" value="1"/>
</dbReference>
<dbReference type="Gene3D" id="3.40.50.300">
    <property type="entry name" value="P-loop containing nucleotide triphosphate hydrolases"/>
    <property type="match status" value="1"/>
</dbReference>
<dbReference type="PROSITE" id="PS50893">
    <property type="entry name" value="ABC_TRANSPORTER_2"/>
    <property type="match status" value="1"/>
</dbReference>
<dbReference type="RefSeq" id="WP_092037741.1">
    <property type="nucleotide sequence ID" value="NZ_FOOK01000011.1"/>
</dbReference>
<organism evidence="6 7">
    <name type="scientific">Planifilum fulgidum</name>
    <dbReference type="NCBI Taxonomy" id="201973"/>
    <lineage>
        <taxon>Bacteria</taxon>
        <taxon>Bacillati</taxon>
        <taxon>Bacillota</taxon>
        <taxon>Bacilli</taxon>
        <taxon>Bacillales</taxon>
        <taxon>Thermoactinomycetaceae</taxon>
        <taxon>Planifilum</taxon>
    </lineage>
</organism>
<dbReference type="InterPro" id="IPR003439">
    <property type="entry name" value="ABC_transporter-like_ATP-bd"/>
</dbReference>
<evidence type="ECO:0000256" key="4">
    <source>
        <dbReference type="ARBA" id="ARBA00022840"/>
    </source>
</evidence>
<accession>A0A1I2N4N5</accession>
<evidence type="ECO:0000313" key="6">
    <source>
        <dbReference type="EMBL" id="SFF98804.1"/>
    </source>
</evidence>
<dbReference type="SUPFAM" id="SSF52540">
    <property type="entry name" value="P-loop containing nucleoside triphosphate hydrolases"/>
    <property type="match status" value="1"/>
</dbReference>
<keyword evidence="4 6" id="KW-0067">ATP-binding</keyword>
<dbReference type="GO" id="GO:0016887">
    <property type="term" value="F:ATP hydrolysis activity"/>
    <property type="evidence" value="ECO:0007669"/>
    <property type="project" value="InterPro"/>
</dbReference>
<dbReference type="Proteomes" id="UP000198661">
    <property type="component" value="Unassembled WGS sequence"/>
</dbReference>
<feature type="domain" description="ABC transporter" evidence="5">
    <location>
        <begin position="5"/>
        <end position="231"/>
    </location>
</feature>
<comment type="similarity">
    <text evidence="1">Belongs to the ABC transporter superfamily.</text>
</comment>
<dbReference type="InterPro" id="IPR027417">
    <property type="entry name" value="P-loop_NTPase"/>
</dbReference>
<dbReference type="GO" id="GO:0005524">
    <property type="term" value="F:ATP binding"/>
    <property type="evidence" value="ECO:0007669"/>
    <property type="project" value="UniProtKB-KW"/>
</dbReference>
<reference evidence="6 7" key="1">
    <citation type="submission" date="2016-10" db="EMBL/GenBank/DDBJ databases">
        <authorList>
            <person name="de Groot N.N."/>
        </authorList>
    </citation>
    <scope>NUCLEOTIDE SEQUENCE [LARGE SCALE GENOMIC DNA]</scope>
    <source>
        <strain evidence="6 7">DSM 44945</strain>
    </source>
</reference>
<dbReference type="InterPro" id="IPR017871">
    <property type="entry name" value="ABC_transporter-like_CS"/>
</dbReference>
<keyword evidence="3" id="KW-0547">Nucleotide-binding</keyword>
<dbReference type="OrthoDB" id="9804819at2"/>
<proteinExistence type="inferred from homology"/>
<evidence type="ECO:0000259" key="5">
    <source>
        <dbReference type="PROSITE" id="PS50893"/>
    </source>
</evidence>
<protein>
    <submittedName>
        <fullName evidence="6">Cu-processing system ATP-binding protein</fullName>
    </submittedName>
</protein>
<sequence>MTSWVVVDHVSKAYNGKKAVDDLSFHIDRGEIFALLGPNGAGKSTLIRMMTGLIQPDAGQIRMNGERVLPFKKEVKRYFSFLPETMSLYPNLTAGETLHFFSRLQRISRNRCDEVLDVVGLLEVKDKKIGGFSKGMRQRLGLAVALLDKAPLLILDEPTSGLDPYWASRFKEIIRRKKREGTSVFFASHDLYEVESLADRIAILNEGKLYYLGTVDDLKSKHPTEIRIQVRFEIPQDPDGLARELGVATFRRGDWIQLICRRDDKVRILRSLEKGGRKLADLHIHETTLEEIYRAISGGTPSPEMDKL</sequence>
<dbReference type="Pfam" id="PF00005">
    <property type="entry name" value="ABC_tran"/>
    <property type="match status" value="1"/>
</dbReference>
<evidence type="ECO:0000256" key="2">
    <source>
        <dbReference type="ARBA" id="ARBA00022448"/>
    </source>
</evidence>
<dbReference type="PROSITE" id="PS00211">
    <property type="entry name" value="ABC_TRANSPORTER_1"/>
    <property type="match status" value="1"/>
</dbReference>
<dbReference type="SMART" id="SM00382">
    <property type="entry name" value="AAA"/>
    <property type="match status" value="1"/>
</dbReference>
<dbReference type="PANTHER" id="PTHR43335:SF4">
    <property type="entry name" value="ABC TRANSPORTER, ATP-BINDING PROTEIN"/>
    <property type="match status" value="1"/>
</dbReference>
<dbReference type="PANTHER" id="PTHR43335">
    <property type="entry name" value="ABC TRANSPORTER, ATP-BINDING PROTEIN"/>
    <property type="match status" value="1"/>
</dbReference>
<dbReference type="InterPro" id="IPR003593">
    <property type="entry name" value="AAA+_ATPase"/>
</dbReference>
<evidence type="ECO:0000256" key="1">
    <source>
        <dbReference type="ARBA" id="ARBA00005417"/>
    </source>
</evidence>
<keyword evidence="2" id="KW-0813">Transport</keyword>
<evidence type="ECO:0000313" key="7">
    <source>
        <dbReference type="Proteomes" id="UP000198661"/>
    </source>
</evidence>